<proteinExistence type="predicted"/>
<dbReference type="InterPro" id="IPR008753">
    <property type="entry name" value="Peptidase_M13_N"/>
</dbReference>
<reference evidence="2" key="2">
    <citation type="submission" date="2021-09" db="EMBL/GenBank/DDBJ databases">
        <authorList>
            <person name="Jia N."/>
            <person name="Wang J."/>
            <person name="Shi W."/>
            <person name="Du L."/>
            <person name="Sun Y."/>
            <person name="Zhan W."/>
            <person name="Jiang J."/>
            <person name="Wang Q."/>
            <person name="Zhang B."/>
            <person name="Ji P."/>
            <person name="Sakyi L.B."/>
            <person name="Cui X."/>
            <person name="Yuan T."/>
            <person name="Jiang B."/>
            <person name="Yang W."/>
            <person name="Lam T.T.-Y."/>
            <person name="Chang Q."/>
            <person name="Ding S."/>
            <person name="Wang X."/>
            <person name="Zhu J."/>
            <person name="Ruan X."/>
            <person name="Zhao L."/>
            <person name="Wei J."/>
            <person name="Que T."/>
            <person name="Du C."/>
            <person name="Cheng J."/>
            <person name="Dai P."/>
            <person name="Han X."/>
            <person name="Huang E."/>
            <person name="Gao Y."/>
            <person name="Liu J."/>
            <person name="Shao H."/>
            <person name="Ye R."/>
            <person name="Li L."/>
            <person name="Wei W."/>
            <person name="Wang X."/>
            <person name="Wang C."/>
            <person name="Huo Q."/>
            <person name="Li W."/>
            <person name="Guo W."/>
            <person name="Chen H."/>
            <person name="Chen S."/>
            <person name="Zhou L."/>
            <person name="Zhou L."/>
            <person name="Ni X."/>
            <person name="Tian J."/>
            <person name="Zhou Y."/>
            <person name="Sheng Y."/>
            <person name="Liu T."/>
            <person name="Pan Y."/>
            <person name="Xia L."/>
            <person name="Li J."/>
            <person name="Zhao F."/>
            <person name="Cao W."/>
        </authorList>
    </citation>
    <scope>NUCLEOTIDE SEQUENCE</scope>
    <source>
        <strain evidence="2">Rmic-2018</strain>
        <tissue evidence="2">Larvae</tissue>
    </source>
</reference>
<sequence length="298" mass="34691">MRNANIGVERKIPSSENVNQLRVVSVERRIPNGKQLRYVNVEQKIPSFENAKPLRGVSIDVHSYDGFIDTCATPLRKQALSRRRVMRWTDFLNTILRDAQVTLEKNDRIILSNRQYLLRLRNILAKEKPYVVANYLAWRVVELMGPLTVESMRRCRFRFDRYRYSLVDLPPLSRECYEHTARYMMFAVAKILYDQVQEKTIERHKKYNQGRGLLYVPDSEHPRVSGCDKKALQRSFGQIGVDASDHTSTAVGLGFLFGDLLCFYYSLMRHGLLEGQPNKRPRVPPFRAAAPDVVYKHK</sequence>
<reference evidence="2" key="1">
    <citation type="journal article" date="2020" name="Cell">
        <title>Large-Scale Comparative Analyses of Tick Genomes Elucidate Their Genetic Diversity and Vector Capacities.</title>
        <authorList>
            <consortium name="Tick Genome and Microbiome Consortium (TIGMIC)"/>
            <person name="Jia N."/>
            <person name="Wang J."/>
            <person name="Shi W."/>
            <person name="Du L."/>
            <person name="Sun Y."/>
            <person name="Zhan W."/>
            <person name="Jiang J.F."/>
            <person name="Wang Q."/>
            <person name="Zhang B."/>
            <person name="Ji P."/>
            <person name="Bell-Sakyi L."/>
            <person name="Cui X.M."/>
            <person name="Yuan T.T."/>
            <person name="Jiang B.G."/>
            <person name="Yang W.F."/>
            <person name="Lam T.T."/>
            <person name="Chang Q.C."/>
            <person name="Ding S.J."/>
            <person name="Wang X.J."/>
            <person name="Zhu J.G."/>
            <person name="Ruan X.D."/>
            <person name="Zhao L."/>
            <person name="Wei J.T."/>
            <person name="Ye R.Z."/>
            <person name="Que T.C."/>
            <person name="Du C.H."/>
            <person name="Zhou Y.H."/>
            <person name="Cheng J.X."/>
            <person name="Dai P.F."/>
            <person name="Guo W.B."/>
            <person name="Han X.H."/>
            <person name="Huang E.J."/>
            <person name="Li L.F."/>
            <person name="Wei W."/>
            <person name="Gao Y.C."/>
            <person name="Liu J.Z."/>
            <person name="Shao H.Z."/>
            <person name="Wang X."/>
            <person name="Wang C.C."/>
            <person name="Yang T.C."/>
            <person name="Huo Q.B."/>
            <person name="Li W."/>
            <person name="Chen H.Y."/>
            <person name="Chen S.E."/>
            <person name="Zhou L.G."/>
            <person name="Ni X.B."/>
            <person name="Tian J.H."/>
            <person name="Sheng Y."/>
            <person name="Liu T."/>
            <person name="Pan Y.S."/>
            <person name="Xia L.Y."/>
            <person name="Li J."/>
            <person name="Zhao F."/>
            <person name="Cao W.C."/>
        </authorList>
    </citation>
    <scope>NUCLEOTIDE SEQUENCE</scope>
    <source>
        <strain evidence="2">Rmic-2018</strain>
    </source>
</reference>
<dbReference type="SUPFAM" id="SSF55486">
    <property type="entry name" value="Metalloproteases ('zincins'), catalytic domain"/>
    <property type="match status" value="1"/>
</dbReference>
<comment type="caution">
    <text evidence="2">The sequence shown here is derived from an EMBL/GenBank/DDBJ whole genome shotgun (WGS) entry which is preliminary data.</text>
</comment>
<dbReference type="VEuPathDB" id="VectorBase:LOC119159561"/>
<organism evidence="2 3">
    <name type="scientific">Rhipicephalus microplus</name>
    <name type="common">Cattle tick</name>
    <name type="synonym">Boophilus microplus</name>
    <dbReference type="NCBI Taxonomy" id="6941"/>
    <lineage>
        <taxon>Eukaryota</taxon>
        <taxon>Metazoa</taxon>
        <taxon>Ecdysozoa</taxon>
        <taxon>Arthropoda</taxon>
        <taxon>Chelicerata</taxon>
        <taxon>Arachnida</taxon>
        <taxon>Acari</taxon>
        <taxon>Parasitiformes</taxon>
        <taxon>Ixodida</taxon>
        <taxon>Ixodoidea</taxon>
        <taxon>Ixodidae</taxon>
        <taxon>Rhipicephalinae</taxon>
        <taxon>Rhipicephalus</taxon>
        <taxon>Boophilus</taxon>
    </lineage>
</organism>
<dbReference type="EMBL" id="JABSTU010000009">
    <property type="protein sequence ID" value="KAH8021827.1"/>
    <property type="molecule type" value="Genomic_DNA"/>
</dbReference>
<accession>A0A9J6DIN4</accession>
<protein>
    <recommendedName>
        <fullName evidence="1">Peptidase M13 N-terminal domain-containing protein</fullName>
    </recommendedName>
</protein>
<dbReference type="AlphaFoldDB" id="A0A9J6DIN4"/>
<feature type="domain" description="Peptidase M13 N-terminal" evidence="1">
    <location>
        <begin position="86"/>
        <end position="195"/>
    </location>
</feature>
<dbReference type="Proteomes" id="UP000821866">
    <property type="component" value="Chromosome 7"/>
</dbReference>
<evidence type="ECO:0000259" key="1">
    <source>
        <dbReference type="Pfam" id="PF05649"/>
    </source>
</evidence>
<dbReference type="Gene3D" id="1.10.1380.10">
    <property type="entry name" value="Neutral endopeptidase , domain2"/>
    <property type="match status" value="1"/>
</dbReference>
<dbReference type="GO" id="GO:0006508">
    <property type="term" value="P:proteolysis"/>
    <property type="evidence" value="ECO:0007669"/>
    <property type="project" value="InterPro"/>
</dbReference>
<keyword evidence="3" id="KW-1185">Reference proteome</keyword>
<evidence type="ECO:0000313" key="3">
    <source>
        <dbReference type="Proteomes" id="UP000821866"/>
    </source>
</evidence>
<name>A0A9J6DIN4_RHIMP</name>
<dbReference type="InterPro" id="IPR042089">
    <property type="entry name" value="Peptidase_M13_dom_2"/>
</dbReference>
<gene>
    <name evidence="2" type="ORF">HPB51_018533</name>
</gene>
<evidence type="ECO:0000313" key="2">
    <source>
        <dbReference type="EMBL" id="KAH8021827.1"/>
    </source>
</evidence>
<dbReference type="Pfam" id="PF05649">
    <property type="entry name" value="Peptidase_M13_N"/>
    <property type="match status" value="1"/>
</dbReference>